<reference evidence="2" key="1">
    <citation type="journal article" date="2019" name="Sci. Rep.">
        <title>Draft genome of Tanacetum cinerariifolium, the natural source of mosquito coil.</title>
        <authorList>
            <person name="Yamashiro T."/>
            <person name="Shiraishi A."/>
            <person name="Satake H."/>
            <person name="Nakayama K."/>
        </authorList>
    </citation>
    <scope>NUCLEOTIDE SEQUENCE</scope>
</reference>
<dbReference type="InterPro" id="IPR001584">
    <property type="entry name" value="Integrase_cat-core"/>
</dbReference>
<dbReference type="InterPro" id="IPR012337">
    <property type="entry name" value="RNaseH-like_sf"/>
</dbReference>
<organism evidence="2">
    <name type="scientific">Tanacetum cinerariifolium</name>
    <name type="common">Dalmatian daisy</name>
    <name type="synonym">Chrysanthemum cinerariifolium</name>
    <dbReference type="NCBI Taxonomy" id="118510"/>
    <lineage>
        <taxon>Eukaryota</taxon>
        <taxon>Viridiplantae</taxon>
        <taxon>Streptophyta</taxon>
        <taxon>Embryophyta</taxon>
        <taxon>Tracheophyta</taxon>
        <taxon>Spermatophyta</taxon>
        <taxon>Magnoliopsida</taxon>
        <taxon>eudicotyledons</taxon>
        <taxon>Gunneridae</taxon>
        <taxon>Pentapetalae</taxon>
        <taxon>asterids</taxon>
        <taxon>campanulids</taxon>
        <taxon>Asterales</taxon>
        <taxon>Asteraceae</taxon>
        <taxon>Asteroideae</taxon>
        <taxon>Anthemideae</taxon>
        <taxon>Anthemidinae</taxon>
        <taxon>Tanacetum</taxon>
    </lineage>
</organism>
<feature type="domain" description="Integrase catalytic" evidence="1">
    <location>
        <begin position="508"/>
        <end position="668"/>
    </location>
</feature>
<dbReference type="EMBL" id="BKCJ010004121">
    <property type="protein sequence ID" value="GEU59154.1"/>
    <property type="molecule type" value="Genomic_DNA"/>
</dbReference>
<keyword evidence="2" id="KW-0808">Transferase</keyword>
<gene>
    <name evidence="2" type="ORF">Tci_031132</name>
</gene>
<dbReference type="GO" id="GO:0003964">
    <property type="term" value="F:RNA-directed DNA polymerase activity"/>
    <property type="evidence" value="ECO:0007669"/>
    <property type="project" value="UniProtKB-KW"/>
</dbReference>
<protein>
    <submittedName>
        <fullName evidence="2">Putative reverse transcriptase domain-containing protein</fullName>
    </submittedName>
</protein>
<dbReference type="GO" id="GO:0015074">
    <property type="term" value="P:DNA integration"/>
    <property type="evidence" value="ECO:0007669"/>
    <property type="project" value="InterPro"/>
</dbReference>
<accession>A0A6L2LFZ6</accession>
<keyword evidence="2" id="KW-0695">RNA-directed DNA polymerase</keyword>
<dbReference type="InterPro" id="IPR036397">
    <property type="entry name" value="RNaseH_sf"/>
</dbReference>
<dbReference type="GO" id="GO:0003676">
    <property type="term" value="F:nucleic acid binding"/>
    <property type="evidence" value="ECO:0007669"/>
    <property type="project" value="InterPro"/>
</dbReference>
<dbReference type="PROSITE" id="PS50994">
    <property type="entry name" value="INTEGRASE"/>
    <property type="match status" value="1"/>
</dbReference>
<dbReference type="SUPFAM" id="SSF56672">
    <property type="entry name" value="DNA/RNA polymerases"/>
    <property type="match status" value="1"/>
</dbReference>
<keyword evidence="2" id="KW-0548">Nucleotidyltransferase</keyword>
<proteinExistence type="predicted"/>
<dbReference type="SUPFAM" id="SSF53098">
    <property type="entry name" value="Ribonuclease H-like"/>
    <property type="match status" value="1"/>
</dbReference>
<dbReference type="Gene3D" id="3.30.420.10">
    <property type="entry name" value="Ribonuclease H-like superfamily/Ribonuclease H"/>
    <property type="match status" value="2"/>
</dbReference>
<dbReference type="AlphaFoldDB" id="A0A6L2LFZ6"/>
<comment type="caution">
    <text evidence="2">The sequence shown here is derived from an EMBL/GenBank/DDBJ whole genome shotgun (WGS) entry which is preliminary data.</text>
</comment>
<dbReference type="PANTHER" id="PTHR45835">
    <property type="entry name" value="YALI0A06105P"/>
    <property type="match status" value="1"/>
</dbReference>
<dbReference type="InterPro" id="IPR043502">
    <property type="entry name" value="DNA/RNA_pol_sf"/>
</dbReference>
<name>A0A6L2LFZ6_TANCI</name>
<sequence length="1061" mass="123617">MLLAMKDEAESNLNEEENDFMLDNSFRYETLEDLTTEVIIMARIQPADDNAVKEPKDDAKAISEVNASNKIITKRFHEHKNHGKRKTIINTSTDDQIDSSFIFDDLYVENNSGSDNYDSNAHDPYHDTWVYFLHTKDEAPDMIINSINQVQRTLKAQILKIQTDNGTEFKNEKLRSFYAKLGPSLNYLNFQDLLEELNEIPSQQYLDNLFGPLYEEYFTPSTSKVSNNFSTNTLDVEDTLSTSSLIVKDSDAPQIVTSSKEPTTQESSTPVLEIHLMNNFKKTLQNLMGIQSCILLKHLSSKKQIIFNLSGPIKYARIDVKTAFLNGPLKEEVFVSQHDGFVDLDFPNHVYRLKEALFAKLLKDNFKMSMMGEMKFFLGLQIHQSPRGIFINQSQYTMKFLRKHEMEKGDNVTPQMATAKIDADLQGTPTDQTKYRSMIGGLMYLPASRPDISFARFVYARYQARPTEKHLKKVKRIFGTFNNPLTRDCGANKMYYDLRDRWWLCMKMGITVYEWIAMDFVTKLPRTSSGYDTIWVIVDRLTKSAHFLPMCENYKMDRLARLYLNEIVARHGVLISIISDCDSRFTLRFWQSMQEVLGTCLDMSTAYHPQTDGQSERTIQTFKVILRACVRDFRGSWDVRFPLVEFSYNDSYHSSVRCAPFEALYGRKCRSLIMWAEVREGQLIGPERRKPLEFSVGDYVLINVLPWKGVVHFRNKGKLAPRFVGPFEIIEKKCLADPTLQVPLDEIQVDARLNFIEEPMQILEREFKKLKQSRIFIVKLRWNSKRRPEFTWEREDQMKLNVFIQKINMAYSDPLNTAYRSSDIESEFEISYLISVFNFSIYLQSKSGITSITVNGKNAYELKGKFLDDLHKNAFSGTNGEDAVEHIEYFLKIVDPTDLPNVNQDKLRVVFFTISLVGDAWRWFDGIKGSITSWKLGSDEIKPTNEEPFDLEETDHYDEQEIGEIFRNETNLFDYETPMCEKFKEFNYILKIDPDLLTKDNEGFKTYKEFNDGWIYEWNKDVPWDYEWYKALEDEELKEEASRNKAIMEGIIDDDDESSYE</sequence>
<evidence type="ECO:0000259" key="1">
    <source>
        <dbReference type="PROSITE" id="PS50994"/>
    </source>
</evidence>
<evidence type="ECO:0000313" key="2">
    <source>
        <dbReference type="EMBL" id="GEU59154.1"/>
    </source>
</evidence>
<dbReference type="PANTHER" id="PTHR45835:SF99">
    <property type="entry name" value="CHROMO DOMAIN-CONTAINING PROTEIN-RELATED"/>
    <property type="match status" value="1"/>
</dbReference>